<dbReference type="CDD" id="cd04187">
    <property type="entry name" value="DPM1_like_bac"/>
    <property type="match status" value="1"/>
</dbReference>
<evidence type="ECO:0000259" key="9">
    <source>
        <dbReference type="Pfam" id="PF00535"/>
    </source>
</evidence>
<dbReference type="SUPFAM" id="SSF53448">
    <property type="entry name" value="Nucleotide-diphospho-sugar transferases"/>
    <property type="match status" value="1"/>
</dbReference>
<reference evidence="10 11" key="1">
    <citation type="submission" date="2016-10" db="EMBL/GenBank/DDBJ databases">
        <authorList>
            <person name="de Groot N.N."/>
        </authorList>
    </citation>
    <scope>NUCLEOTIDE SEQUENCE [LARGE SCALE GENOMIC DNA]</scope>
    <source>
        <strain evidence="10 11">DSM 22489</strain>
    </source>
</reference>
<feature type="transmembrane region" description="Helical" evidence="8">
    <location>
        <begin position="229"/>
        <end position="251"/>
    </location>
</feature>
<feature type="transmembrane region" description="Helical" evidence="8">
    <location>
        <begin position="263"/>
        <end position="288"/>
    </location>
</feature>
<name>A0A1H5STH5_9BACT</name>
<dbReference type="GO" id="GO:0005886">
    <property type="term" value="C:plasma membrane"/>
    <property type="evidence" value="ECO:0007669"/>
    <property type="project" value="TreeGrafter"/>
</dbReference>
<dbReference type="InterPro" id="IPR029044">
    <property type="entry name" value="Nucleotide-diphossugar_trans"/>
</dbReference>
<evidence type="ECO:0000256" key="6">
    <source>
        <dbReference type="ARBA" id="ARBA00023136"/>
    </source>
</evidence>
<evidence type="ECO:0000256" key="8">
    <source>
        <dbReference type="SAM" id="Phobius"/>
    </source>
</evidence>
<sequence>MKTVSIVTHAYNEEDNIEALYLRVREIMQAYPQYAYEHLFIDNHSTDATAAILTRIASQDHHVKVIVNARNFGHIRSPIHALFQAVGDCVIGIASDFQEPPDLIPEMLAAWEEGYKMVLCVKRSSEENSVFFWVRKQYYSMVERFSSVETIQNFTGFGLYDRQFVDIARSFNDPYPYFRGIVAEISLPSKRIYFDQPARKRGFSKNNFYTLYDIAWLGLISTSKVPLRLATAAGFLGAAVSFLIALGYLIAKLVMWNTFSIGIAPLVIGVFFLQSMMLVFFGIIGEYIGAIYTKVQQRPYAVEQERLGFEYSPYPPDSANGTAAPASLPVESISTAAD</sequence>
<keyword evidence="5 8" id="KW-1133">Transmembrane helix</keyword>
<keyword evidence="6 8" id="KW-0472">Membrane</keyword>
<accession>A0A1H5STH5</accession>
<dbReference type="PANTHER" id="PTHR48090:SF1">
    <property type="entry name" value="PROPHAGE BACTOPRENOL GLUCOSYL TRANSFERASE HOMOLOG"/>
    <property type="match status" value="1"/>
</dbReference>
<evidence type="ECO:0000256" key="7">
    <source>
        <dbReference type="SAM" id="MobiDB-lite"/>
    </source>
</evidence>
<protein>
    <submittedName>
        <fullName evidence="10">Glycosyltransferase involved in cell wall bisynthesis</fullName>
    </submittedName>
</protein>
<feature type="region of interest" description="Disordered" evidence="7">
    <location>
        <begin position="318"/>
        <end position="338"/>
    </location>
</feature>
<evidence type="ECO:0000256" key="5">
    <source>
        <dbReference type="ARBA" id="ARBA00022989"/>
    </source>
</evidence>
<dbReference type="GO" id="GO:0016757">
    <property type="term" value="F:glycosyltransferase activity"/>
    <property type="evidence" value="ECO:0007669"/>
    <property type="project" value="UniProtKB-KW"/>
</dbReference>
<dbReference type="Pfam" id="PF00535">
    <property type="entry name" value="Glycos_transf_2"/>
    <property type="match status" value="1"/>
</dbReference>
<dbReference type="Proteomes" id="UP000236728">
    <property type="component" value="Unassembled WGS sequence"/>
</dbReference>
<evidence type="ECO:0000313" key="11">
    <source>
        <dbReference type="Proteomes" id="UP000236728"/>
    </source>
</evidence>
<dbReference type="RefSeq" id="WP_103931291.1">
    <property type="nucleotide sequence ID" value="NZ_FNVA01000001.1"/>
</dbReference>
<evidence type="ECO:0000256" key="2">
    <source>
        <dbReference type="ARBA" id="ARBA00022676"/>
    </source>
</evidence>
<dbReference type="InterPro" id="IPR050256">
    <property type="entry name" value="Glycosyltransferase_2"/>
</dbReference>
<organism evidence="10 11">
    <name type="scientific">Bryocella elongata</name>
    <dbReference type="NCBI Taxonomy" id="863522"/>
    <lineage>
        <taxon>Bacteria</taxon>
        <taxon>Pseudomonadati</taxon>
        <taxon>Acidobacteriota</taxon>
        <taxon>Terriglobia</taxon>
        <taxon>Terriglobales</taxon>
        <taxon>Acidobacteriaceae</taxon>
        <taxon>Bryocella</taxon>
    </lineage>
</organism>
<dbReference type="OrthoDB" id="9807778at2"/>
<keyword evidence="2" id="KW-0328">Glycosyltransferase</keyword>
<dbReference type="PANTHER" id="PTHR48090">
    <property type="entry name" value="UNDECAPRENYL-PHOSPHATE 4-DEOXY-4-FORMAMIDO-L-ARABINOSE TRANSFERASE-RELATED"/>
    <property type="match status" value="1"/>
</dbReference>
<comment type="subcellular location">
    <subcellularLocation>
        <location evidence="1">Membrane</location>
        <topology evidence="1">Multi-pass membrane protein</topology>
    </subcellularLocation>
</comment>
<evidence type="ECO:0000313" key="10">
    <source>
        <dbReference type="EMBL" id="SEF53780.1"/>
    </source>
</evidence>
<evidence type="ECO:0000256" key="3">
    <source>
        <dbReference type="ARBA" id="ARBA00022679"/>
    </source>
</evidence>
<dbReference type="EMBL" id="FNVA01000001">
    <property type="protein sequence ID" value="SEF53780.1"/>
    <property type="molecule type" value="Genomic_DNA"/>
</dbReference>
<proteinExistence type="predicted"/>
<gene>
    <name evidence="10" type="ORF">SAMN05421819_0347</name>
</gene>
<keyword evidence="11" id="KW-1185">Reference proteome</keyword>
<dbReference type="AlphaFoldDB" id="A0A1H5STH5"/>
<evidence type="ECO:0000256" key="4">
    <source>
        <dbReference type="ARBA" id="ARBA00022692"/>
    </source>
</evidence>
<dbReference type="Gene3D" id="3.90.550.10">
    <property type="entry name" value="Spore Coat Polysaccharide Biosynthesis Protein SpsA, Chain A"/>
    <property type="match status" value="1"/>
</dbReference>
<evidence type="ECO:0000256" key="1">
    <source>
        <dbReference type="ARBA" id="ARBA00004141"/>
    </source>
</evidence>
<dbReference type="InterPro" id="IPR001173">
    <property type="entry name" value="Glyco_trans_2-like"/>
</dbReference>
<feature type="domain" description="Glycosyltransferase 2-like" evidence="9">
    <location>
        <begin position="5"/>
        <end position="144"/>
    </location>
</feature>
<keyword evidence="3 10" id="KW-0808">Transferase</keyword>
<keyword evidence="4 8" id="KW-0812">Transmembrane</keyword>